<keyword evidence="2" id="KW-1003">Cell membrane</keyword>
<keyword evidence="4 6" id="KW-1133">Transmembrane helix</keyword>
<feature type="transmembrane region" description="Helical" evidence="6">
    <location>
        <begin position="67"/>
        <end position="85"/>
    </location>
</feature>
<proteinExistence type="predicted"/>
<evidence type="ECO:0000256" key="2">
    <source>
        <dbReference type="ARBA" id="ARBA00022475"/>
    </source>
</evidence>
<protein>
    <submittedName>
        <fullName evidence="7">LysE/ArgO family amino acid transporter</fullName>
    </submittedName>
</protein>
<comment type="caution">
    <text evidence="7">The sequence shown here is derived from an EMBL/GenBank/DDBJ whole genome shotgun (WGS) entry which is preliminary data.</text>
</comment>
<evidence type="ECO:0000256" key="4">
    <source>
        <dbReference type="ARBA" id="ARBA00022989"/>
    </source>
</evidence>
<feature type="transmembrane region" description="Helical" evidence="6">
    <location>
        <begin position="178"/>
        <end position="198"/>
    </location>
</feature>
<organism evidence="7 8">
    <name type="scientific">Albidovulum sediminicola</name>
    <dbReference type="NCBI Taxonomy" id="2984331"/>
    <lineage>
        <taxon>Bacteria</taxon>
        <taxon>Pseudomonadati</taxon>
        <taxon>Pseudomonadota</taxon>
        <taxon>Alphaproteobacteria</taxon>
        <taxon>Rhodobacterales</taxon>
        <taxon>Paracoccaceae</taxon>
        <taxon>Albidovulum</taxon>
    </lineage>
</organism>
<evidence type="ECO:0000313" key="7">
    <source>
        <dbReference type="EMBL" id="MCV2865211.1"/>
    </source>
</evidence>
<feature type="transmembrane region" description="Helical" evidence="6">
    <location>
        <begin position="39"/>
        <end position="61"/>
    </location>
</feature>
<evidence type="ECO:0000256" key="5">
    <source>
        <dbReference type="ARBA" id="ARBA00023136"/>
    </source>
</evidence>
<dbReference type="RefSeq" id="WP_263721730.1">
    <property type="nucleotide sequence ID" value="NZ_JAOWLA010000009.1"/>
</dbReference>
<evidence type="ECO:0000256" key="3">
    <source>
        <dbReference type="ARBA" id="ARBA00022692"/>
    </source>
</evidence>
<accession>A0ABT2Z257</accession>
<dbReference type="EMBL" id="JAOWLA010000009">
    <property type="protein sequence ID" value="MCV2865211.1"/>
    <property type="molecule type" value="Genomic_DNA"/>
</dbReference>
<evidence type="ECO:0000256" key="6">
    <source>
        <dbReference type="SAM" id="Phobius"/>
    </source>
</evidence>
<evidence type="ECO:0000313" key="8">
    <source>
        <dbReference type="Proteomes" id="UP001652503"/>
    </source>
</evidence>
<keyword evidence="8" id="KW-1185">Reference proteome</keyword>
<gene>
    <name evidence="7" type="ORF">OE647_10785</name>
</gene>
<dbReference type="InterPro" id="IPR001123">
    <property type="entry name" value="LeuE-type"/>
</dbReference>
<feature type="transmembrane region" description="Helical" evidence="6">
    <location>
        <begin position="145"/>
        <end position="166"/>
    </location>
</feature>
<sequence>MQAPFIAGFQLGLGLILAIGAQNALVLRQGLRREHVFAVVLFCAVSDSLLIGIGVSSFGLARDATPWLGPALLWGGTCFLIAYGARAAWQAWRGGQALRVDGSSGAALLPTLATVAAMTWLNPHAWLDTVVFLGAVSAQYPGQGVAFGLGAAAASFLFFFTLGYGARLLQPLFARPGAWRLLDLLIALVMWSIAWRLATG</sequence>
<keyword evidence="5 6" id="KW-0472">Membrane</keyword>
<name>A0ABT2Z257_9RHOB</name>
<keyword evidence="3 6" id="KW-0812">Transmembrane</keyword>
<dbReference type="Proteomes" id="UP001652503">
    <property type="component" value="Unassembled WGS sequence"/>
</dbReference>
<comment type="subcellular location">
    <subcellularLocation>
        <location evidence="1">Cell membrane</location>
        <topology evidence="1">Multi-pass membrane protein</topology>
    </subcellularLocation>
</comment>
<feature type="transmembrane region" description="Helical" evidence="6">
    <location>
        <begin position="106"/>
        <end position="125"/>
    </location>
</feature>
<evidence type="ECO:0000256" key="1">
    <source>
        <dbReference type="ARBA" id="ARBA00004651"/>
    </source>
</evidence>
<dbReference type="PANTHER" id="PTHR30086">
    <property type="entry name" value="ARGININE EXPORTER PROTEIN ARGO"/>
    <property type="match status" value="1"/>
</dbReference>
<reference evidence="7 8" key="1">
    <citation type="submission" date="2022-10" db="EMBL/GenBank/DDBJ databases">
        <title>Defluviimonas sp. nov., isolated from ocean surface water.</title>
        <authorList>
            <person name="He W."/>
            <person name="Wang L."/>
            <person name="Zhang D.-F."/>
        </authorList>
    </citation>
    <scope>NUCLEOTIDE SEQUENCE [LARGE SCALE GENOMIC DNA]</scope>
    <source>
        <strain evidence="7 8">WL0075</strain>
    </source>
</reference>
<dbReference type="Pfam" id="PF01810">
    <property type="entry name" value="LysE"/>
    <property type="match status" value="1"/>
</dbReference>
<feature type="transmembrane region" description="Helical" evidence="6">
    <location>
        <begin position="6"/>
        <end position="27"/>
    </location>
</feature>
<dbReference type="PANTHER" id="PTHR30086:SF20">
    <property type="entry name" value="ARGININE EXPORTER PROTEIN ARGO-RELATED"/>
    <property type="match status" value="1"/>
</dbReference>